<evidence type="ECO:0000313" key="4">
    <source>
        <dbReference type="Proteomes" id="UP001525890"/>
    </source>
</evidence>
<organism evidence="3 4">
    <name type="scientific">Laspinema palackyanum D2a</name>
    <dbReference type="NCBI Taxonomy" id="2953684"/>
    <lineage>
        <taxon>Bacteria</taxon>
        <taxon>Bacillati</taxon>
        <taxon>Cyanobacteriota</taxon>
        <taxon>Cyanophyceae</taxon>
        <taxon>Oscillatoriophycideae</taxon>
        <taxon>Oscillatoriales</taxon>
        <taxon>Laspinemataceae</taxon>
        <taxon>Laspinema</taxon>
        <taxon>Laspinema palackyanum</taxon>
    </lineage>
</organism>
<evidence type="ECO:0000313" key="3">
    <source>
        <dbReference type="EMBL" id="MCT7966746.1"/>
    </source>
</evidence>
<proteinExistence type="predicted"/>
<evidence type="ECO:0000256" key="2">
    <source>
        <dbReference type="SAM" id="Phobius"/>
    </source>
</evidence>
<comment type="caution">
    <text evidence="3">The sequence shown here is derived from an EMBL/GenBank/DDBJ whole genome shotgun (WGS) entry which is preliminary data.</text>
</comment>
<accession>A0ABT2MPR4</accession>
<name>A0ABT2MPR4_9CYAN</name>
<keyword evidence="2" id="KW-0472">Membrane</keyword>
<sequence>MESGSPSARSSEPFPQNTLSNLFGAAIALLTLLIPLLAIGTFSANRLPNLPSPPSYPLSGVRR</sequence>
<dbReference type="RefSeq" id="WP_368006379.1">
    <property type="nucleotide sequence ID" value="NZ_JAMXFF010000013.1"/>
</dbReference>
<feature type="transmembrane region" description="Helical" evidence="2">
    <location>
        <begin position="20"/>
        <end position="42"/>
    </location>
</feature>
<protein>
    <submittedName>
        <fullName evidence="3">Uncharacterized protein</fullName>
    </submittedName>
</protein>
<dbReference type="Proteomes" id="UP001525890">
    <property type="component" value="Unassembled WGS sequence"/>
</dbReference>
<keyword evidence="4" id="KW-1185">Reference proteome</keyword>
<dbReference type="EMBL" id="JAMXFF010000013">
    <property type="protein sequence ID" value="MCT7966746.1"/>
    <property type="molecule type" value="Genomic_DNA"/>
</dbReference>
<keyword evidence="2" id="KW-1133">Transmembrane helix</keyword>
<gene>
    <name evidence="3" type="ORF">NG799_10420</name>
</gene>
<evidence type="ECO:0000256" key="1">
    <source>
        <dbReference type="SAM" id="MobiDB-lite"/>
    </source>
</evidence>
<keyword evidence="2" id="KW-0812">Transmembrane</keyword>
<feature type="region of interest" description="Disordered" evidence="1">
    <location>
        <begin position="44"/>
        <end position="63"/>
    </location>
</feature>
<reference evidence="3 4" key="1">
    <citation type="journal article" date="2022" name="Front. Microbiol.">
        <title>High genomic differentiation and limited gene flow indicate recent cryptic speciation within the genus Laspinema (cyanobacteria).</title>
        <authorList>
            <person name="Stanojkovic A."/>
            <person name="Skoupy S."/>
            <person name="Skaloud P."/>
            <person name="Dvorak P."/>
        </authorList>
    </citation>
    <scope>NUCLEOTIDE SEQUENCE [LARGE SCALE GENOMIC DNA]</scope>
    <source>
        <strain evidence="3 4">D2a</strain>
    </source>
</reference>